<gene>
    <name evidence="1" type="ORF">V6N12_062231</name>
</gene>
<comment type="caution">
    <text evidence="1">The sequence shown here is derived from an EMBL/GenBank/DDBJ whole genome shotgun (WGS) entry which is preliminary data.</text>
</comment>
<keyword evidence="2" id="KW-1185">Reference proteome</keyword>
<dbReference type="EMBL" id="JBBPBM010000007">
    <property type="protein sequence ID" value="KAK8574541.1"/>
    <property type="molecule type" value="Genomic_DNA"/>
</dbReference>
<reference evidence="1 2" key="1">
    <citation type="journal article" date="2024" name="G3 (Bethesda)">
        <title>Genome assembly of Hibiscus sabdariffa L. provides insights into metabolisms of medicinal natural products.</title>
        <authorList>
            <person name="Kim T."/>
        </authorList>
    </citation>
    <scope>NUCLEOTIDE SEQUENCE [LARGE SCALE GENOMIC DNA]</scope>
    <source>
        <strain evidence="1">TK-2024</strain>
        <tissue evidence="1">Old leaves</tissue>
    </source>
</reference>
<evidence type="ECO:0000313" key="1">
    <source>
        <dbReference type="EMBL" id="KAK8574541.1"/>
    </source>
</evidence>
<name>A0ABR2F885_9ROSI</name>
<dbReference type="Proteomes" id="UP001472677">
    <property type="component" value="Unassembled WGS sequence"/>
</dbReference>
<protein>
    <submittedName>
        <fullName evidence="1">Uncharacterized protein</fullName>
    </submittedName>
</protein>
<evidence type="ECO:0000313" key="2">
    <source>
        <dbReference type="Proteomes" id="UP001472677"/>
    </source>
</evidence>
<proteinExistence type="predicted"/>
<sequence>MIGSKSLSIDQIHEFHPYALSLVDETPRNQAVCELKDSVLSGLGEEEYCVAVYLNERRVVVERSSLSPEDLTLFSVASSMDTIEPHVNEAAPSPVSLSTPIHDPVSDNIEVPPPAAPAAVEMVGEDVSQNDVSSSAPECVSNPCADICHDSDAGTTLDSLHNSTDVLGPDLPVYSADVETNVNNRLIEEVVRAPANVHPMGVRGIISNR</sequence>
<organism evidence="1 2">
    <name type="scientific">Hibiscus sabdariffa</name>
    <name type="common">roselle</name>
    <dbReference type="NCBI Taxonomy" id="183260"/>
    <lineage>
        <taxon>Eukaryota</taxon>
        <taxon>Viridiplantae</taxon>
        <taxon>Streptophyta</taxon>
        <taxon>Embryophyta</taxon>
        <taxon>Tracheophyta</taxon>
        <taxon>Spermatophyta</taxon>
        <taxon>Magnoliopsida</taxon>
        <taxon>eudicotyledons</taxon>
        <taxon>Gunneridae</taxon>
        <taxon>Pentapetalae</taxon>
        <taxon>rosids</taxon>
        <taxon>malvids</taxon>
        <taxon>Malvales</taxon>
        <taxon>Malvaceae</taxon>
        <taxon>Malvoideae</taxon>
        <taxon>Hibiscus</taxon>
    </lineage>
</organism>
<accession>A0ABR2F885</accession>